<dbReference type="PANTHER" id="PTHR42738">
    <property type="entry name" value="HYDROXYMETHYLGLUTARYL-COA LYASE"/>
    <property type="match status" value="1"/>
</dbReference>
<evidence type="ECO:0000313" key="8">
    <source>
        <dbReference type="EMBL" id="KAJ4248449.1"/>
    </source>
</evidence>
<keyword evidence="4" id="KW-0479">Metal-binding</keyword>
<dbReference type="Gene3D" id="3.90.226.10">
    <property type="entry name" value="2-enoyl-CoA Hydratase, Chain A, domain 1"/>
    <property type="match status" value="1"/>
</dbReference>
<gene>
    <name evidence="8" type="ORF">NW762_012786</name>
</gene>
<dbReference type="CDD" id="cd06558">
    <property type="entry name" value="crotonase-like"/>
    <property type="match status" value="1"/>
</dbReference>
<dbReference type="SUPFAM" id="SSF51569">
    <property type="entry name" value="Aldolase"/>
    <property type="match status" value="1"/>
</dbReference>
<keyword evidence="5" id="KW-0456">Lyase</keyword>
<dbReference type="Pfam" id="PF00682">
    <property type="entry name" value="HMGL-like"/>
    <property type="match status" value="1"/>
</dbReference>
<dbReference type="InterPro" id="IPR001753">
    <property type="entry name" value="Enoyl-CoA_hydra/iso"/>
</dbReference>
<dbReference type="PROSITE" id="PS50991">
    <property type="entry name" value="PYR_CT"/>
    <property type="match status" value="1"/>
</dbReference>
<dbReference type="CDD" id="cd07938">
    <property type="entry name" value="DRE_TIM_HMGL"/>
    <property type="match status" value="1"/>
</dbReference>
<dbReference type="Proteomes" id="UP001152049">
    <property type="component" value="Unassembled WGS sequence"/>
</dbReference>
<keyword evidence="9" id="KW-1185">Reference proteome</keyword>
<organism evidence="8 9">
    <name type="scientific">Fusarium torreyae</name>
    <dbReference type="NCBI Taxonomy" id="1237075"/>
    <lineage>
        <taxon>Eukaryota</taxon>
        <taxon>Fungi</taxon>
        <taxon>Dikarya</taxon>
        <taxon>Ascomycota</taxon>
        <taxon>Pezizomycotina</taxon>
        <taxon>Sordariomycetes</taxon>
        <taxon>Hypocreomycetidae</taxon>
        <taxon>Hypocreales</taxon>
        <taxon>Nectriaceae</taxon>
        <taxon>Fusarium</taxon>
    </lineage>
</organism>
<comment type="similarity">
    <text evidence="2">Belongs to the HMG-CoA lyase family.</text>
</comment>
<dbReference type="FunFam" id="3.20.20.70:FF:000071">
    <property type="entry name" value="Hydroxymethylglutaryl-CoA lyase"/>
    <property type="match status" value="1"/>
</dbReference>
<dbReference type="Gene3D" id="3.20.20.70">
    <property type="entry name" value="Aldolase class I"/>
    <property type="match status" value="1"/>
</dbReference>
<dbReference type="GO" id="GO:0046951">
    <property type="term" value="P:ketone body biosynthetic process"/>
    <property type="evidence" value="ECO:0007669"/>
    <property type="project" value="TreeGrafter"/>
</dbReference>
<evidence type="ECO:0000256" key="6">
    <source>
        <dbReference type="ARBA" id="ARBA00049877"/>
    </source>
</evidence>
<accession>A0A9W8RPL9</accession>
<comment type="catalytic activity">
    <reaction evidence="6">
        <text>(3S)-3-hydroxy-3-methylglutaryl-CoA = acetoacetate + acetyl-CoA</text>
        <dbReference type="Rhea" id="RHEA:24404"/>
        <dbReference type="ChEBI" id="CHEBI:13705"/>
        <dbReference type="ChEBI" id="CHEBI:43074"/>
        <dbReference type="ChEBI" id="CHEBI:57288"/>
        <dbReference type="EC" id="4.1.3.4"/>
    </reaction>
</comment>
<dbReference type="PROSITE" id="PS01062">
    <property type="entry name" value="HMG_COA_LYASE"/>
    <property type="match status" value="1"/>
</dbReference>
<dbReference type="InterPro" id="IPR043594">
    <property type="entry name" value="HMGL"/>
</dbReference>
<proteinExistence type="inferred from homology"/>
<dbReference type="GO" id="GO:0006552">
    <property type="term" value="P:L-leucine catabolic process"/>
    <property type="evidence" value="ECO:0007669"/>
    <property type="project" value="TreeGrafter"/>
</dbReference>
<dbReference type="InterPro" id="IPR000138">
    <property type="entry name" value="HMG_CoA_lyase_AS"/>
</dbReference>
<dbReference type="GO" id="GO:0046872">
    <property type="term" value="F:metal ion binding"/>
    <property type="evidence" value="ECO:0007669"/>
    <property type="project" value="UniProtKB-KW"/>
</dbReference>
<sequence length="614" mass="67108">MRRSTINRAHRMGYPWLRYQARPYSSSSPNHCRIVEVGPRDGLQNISPFVPTATKIELIKRLSETGLRNIEATSFVSPKWVPQLADGADVMRAIVSVNSDAQFPVLAPNMKGLERAAEAGAKEIVVFASVTEAFSKANQSCTIDEALNQAEVVTKKALDLGIRVRGMTSCVFEDPFSGPTAPERVLPVVQRFLDMGCYEVGLGDTLGTGTPRDTQRLLEMLLMHVPADKIAGHFHDTYGQGIANIVRAYDMGIRTFDSSVAGLGGCPYAPGAKGNVATEDVIYTLEKMNVNCGIDLDKLIRVGKWISKELGKPYGSRVGSAIAAKSAAITPKAAQKKRSWNILGDNGEYRVSQSGTAIKITLTRCKNGNALTDAMLEGLTSLFWRLARDSSIFHIIIESEGKYFCTGMDLSGNTDTIGESSDNNYYSKVVALYDAIENAPQTTIALVNGPCFGGGVGLTFACDVRFASSAARWTLSEVKIGVSPAIISKSLVREWGASMAREGMISGREIQPEELFRVGALHGITKDLDQKLDDYLDQLDRCAPRAAAINKQLTRAGWSDPDGPEQAKLIETTFGQMMQPGSEGEFGIKNFQKKNKSFKWRDFWEQKEPFANLK</sequence>
<evidence type="ECO:0000256" key="3">
    <source>
        <dbReference type="ARBA" id="ARBA00012910"/>
    </source>
</evidence>
<comment type="pathway">
    <text evidence="1">Metabolic intermediate metabolism; (S)-3-hydroxy-3-methylglutaryl-CoA degradation; acetoacetate from (S)-3-hydroxy-3-methylglutaryl-CoA: step 1/1.</text>
</comment>
<evidence type="ECO:0000256" key="1">
    <source>
        <dbReference type="ARBA" id="ARBA00005143"/>
    </source>
</evidence>
<dbReference type="SUPFAM" id="SSF52096">
    <property type="entry name" value="ClpP/crotonase"/>
    <property type="match status" value="1"/>
</dbReference>
<dbReference type="AlphaFoldDB" id="A0A9W8RPL9"/>
<comment type="caution">
    <text evidence="8">The sequence shown here is derived from an EMBL/GenBank/DDBJ whole genome shotgun (WGS) entry which is preliminary data.</text>
</comment>
<dbReference type="Pfam" id="PF00378">
    <property type="entry name" value="ECH_1"/>
    <property type="match status" value="1"/>
</dbReference>
<dbReference type="GO" id="GO:0004419">
    <property type="term" value="F:hydroxymethylglutaryl-CoA lyase activity"/>
    <property type="evidence" value="ECO:0007669"/>
    <property type="project" value="UniProtKB-EC"/>
</dbReference>
<evidence type="ECO:0000259" key="7">
    <source>
        <dbReference type="PROSITE" id="PS50991"/>
    </source>
</evidence>
<dbReference type="InterPro" id="IPR000891">
    <property type="entry name" value="PYR_CT"/>
</dbReference>
<name>A0A9W8RPL9_9HYPO</name>
<evidence type="ECO:0000256" key="5">
    <source>
        <dbReference type="ARBA" id="ARBA00023239"/>
    </source>
</evidence>
<evidence type="ECO:0000313" key="9">
    <source>
        <dbReference type="Proteomes" id="UP001152049"/>
    </source>
</evidence>
<dbReference type="OrthoDB" id="10253869at2759"/>
<feature type="domain" description="Pyruvate carboxyltransferase" evidence="7">
    <location>
        <begin position="32"/>
        <end position="300"/>
    </location>
</feature>
<evidence type="ECO:0000256" key="2">
    <source>
        <dbReference type="ARBA" id="ARBA00009405"/>
    </source>
</evidence>
<dbReference type="InterPro" id="IPR029045">
    <property type="entry name" value="ClpP/crotonase-like_dom_sf"/>
</dbReference>
<dbReference type="NCBIfam" id="NF004283">
    <property type="entry name" value="PRK05692.1"/>
    <property type="match status" value="1"/>
</dbReference>
<dbReference type="PANTHER" id="PTHR42738:SF17">
    <property type="entry name" value="HYDROXYMETHYLGLUTARYL-COA LYASE"/>
    <property type="match status" value="1"/>
</dbReference>
<dbReference type="InterPro" id="IPR013785">
    <property type="entry name" value="Aldolase_TIM"/>
</dbReference>
<evidence type="ECO:0000256" key="4">
    <source>
        <dbReference type="ARBA" id="ARBA00022723"/>
    </source>
</evidence>
<reference evidence="8" key="1">
    <citation type="submission" date="2022-09" db="EMBL/GenBank/DDBJ databases">
        <title>Fusarium specimens isolated from Avocado Roots.</title>
        <authorList>
            <person name="Stajich J."/>
            <person name="Roper C."/>
            <person name="Heimlech-Rivalta G."/>
        </authorList>
    </citation>
    <scope>NUCLEOTIDE SEQUENCE</scope>
    <source>
        <strain evidence="8">CF00136</strain>
    </source>
</reference>
<dbReference type="EC" id="4.1.3.4" evidence="3"/>
<protein>
    <recommendedName>
        <fullName evidence="3">hydroxymethylglutaryl-CoA lyase</fullName>
        <ecNumber evidence="3">4.1.3.4</ecNumber>
    </recommendedName>
</protein>
<dbReference type="EMBL" id="JAOQAZ010000036">
    <property type="protein sequence ID" value="KAJ4248449.1"/>
    <property type="molecule type" value="Genomic_DNA"/>
</dbReference>